<keyword evidence="3" id="KW-1185">Reference proteome</keyword>
<gene>
    <name evidence="2" type="ORF">PCYB_008060</name>
</gene>
<protein>
    <submittedName>
        <fullName evidence="2">CYIR protein</fullName>
    </submittedName>
</protein>
<dbReference type="GeneID" id="14696599"/>
<dbReference type="OMA" id="NANIMNT"/>
<organism evidence="2 3">
    <name type="scientific">Plasmodium cynomolgi (strain B)</name>
    <dbReference type="NCBI Taxonomy" id="1120755"/>
    <lineage>
        <taxon>Eukaryota</taxon>
        <taxon>Sar</taxon>
        <taxon>Alveolata</taxon>
        <taxon>Apicomplexa</taxon>
        <taxon>Aconoidasida</taxon>
        <taxon>Haemosporida</taxon>
        <taxon>Plasmodiidae</taxon>
        <taxon>Plasmodium</taxon>
        <taxon>Plasmodium (Plasmodium)</taxon>
    </lineage>
</organism>
<accession>K6VKU1</accession>
<dbReference type="VEuPathDB" id="PlasmoDB:PCYB_008060"/>
<dbReference type="Proteomes" id="UP000006319">
    <property type="component" value="Unassembled WGS sequence"/>
</dbReference>
<proteinExistence type="predicted"/>
<dbReference type="KEGG" id="pcy:PCYB_008060"/>
<dbReference type="InterPro" id="IPR008780">
    <property type="entry name" value="Plasmodium_Vir"/>
</dbReference>
<sequence length="274" mass="32180">LVKYLKNKNTTKDVEELPYDDCILLNYWVYSKLDTIFMSKRNTITQAFGILHMIWNGFVDDASCNSHIKKCKPDFNIPKQDDWKKGKELYDYYVNYDYLFLRLKKVMLNANIMNTLKKEELYEYFEEECSKRTRNCPDFYNKLKPYNPKWRLSALHCHDKMQQKQYAASNLEQSYDTPEFRREAARSRDDLDSQLDNGNSGIGTKVTHSILGAANVLLTGTMLYRYTPIGSWIRRLVGGRTNSMNTMDSSLTYTQKTSDMFSEDTANYISYQPI</sequence>
<evidence type="ECO:0000256" key="1">
    <source>
        <dbReference type="SAM" id="MobiDB-lite"/>
    </source>
</evidence>
<dbReference type="Pfam" id="PF05795">
    <property type="entry name" value="Plasmodium_Vir"/>
    <property type="match status" value="2"/>
</dbReference>
<feature type="non-terminal residue" evidence="2">
    <location>
        <position position="1"/>
    </location>
</feature>
<dbReference type="RefSeq" id="XP_004228275.1">
    <property type="nucleotide sequence ID" value="XM_004228227.1"/>
</dbReference>
<name>K6VKU1_PLACD</name>
<dbReference type="EMBL" id="DF158664">
    <property type="protein sequence ID" value="GAB70057.1"/>
    <property type="molecule type" value="Genomic_DNA"/>
</dbReference>
<evidence type="ECO:0000313" key="2">
    <source>
        <dbReference type="EMBL" id="GAB70057.1"/>
    </source>
</evidence>
<evidence type="ECO:0000313" key="3">
    <source>
        <dbReference type="Proteomes" id="UP000006319"/>
    </source>
</evidence>
<reference evidence="2 3" key="1">
    <citation type="journal article" date="2012" name="Nat. Genet.">
        <title>Plasmodium cynomolgi genome sequences provide insight into Plasmodium vivax and the monkey malaria clade.</title>
        <authorList>
            <person name="Tachibana S."/>
            <person name="Sullivan S.A."/>
            <person name="Kawai S."/>
            <person name="Nakamura S."/>
            <person name="Kim H.R."/>
            <person name="Goto N."/>
            <person name="Arisue N."/>
            <person name="Palacpac N.M.Q."/>
            <person name="Honma H."/>
            <person name="Yagi M."/>
            <person name="Tougan T."/>
            <person name="Katakai Y."/>
            <person name="Kaneko O."/>
            <person name="Mita T."/>
            <person name="Kita K."/>
            <person name="Yasutomi Y."/>
            <person name="Sutton P.L."/>
            <person name="Shakhbatyan R."/>
            <person name="Horii T."/>
            <person name="Yasunaga T."/>
            <person name="Barnwell J.W."/>
            <person name="Escalante A.A."/>
            <person name="Carlton J.M."/>
            <person name="Tanabe K."/>
        </authorList>
    </citation>
    <scope>NUCLEOTIDE SEQUENCE [LARGE SCALE GENOMIC DNA]</scope>
    <source>
        <strain evidence="2 3">B</strain>
    </source>
</reference>
<feature type="region of interest" description="Disordered" evidence="1">
    <location>
        <begin position="176"/>
        <end position="198"/>
    </location>
</feature>
<dbReference type="OrthoDB" id="388798at2759"/>
<feature type="compositionally biased region" description="Basic and acidic residues" evidence="1">
    <location>
        <begin position="178"/>
        <end position="191"/>
    </location>
</feature>
<dbReference type="AlphaFoldDB" id="K6VKU1"/>